<gene>
    <name evidence="2" type="ORF">Acr_17g0006810</name>
</gene>
<dbReference type="Proteomes" id="UP000585474">
    <property type="component" value="Unassembled WGS sequence"/>
</dbReference>
<comment type="caution">
    <text evidence="2">The sequence shown here is derived from an EMBL/GenBank/DDBJ whole genome shotgun (WGS) entry which is preliminary data.</text>
</comment>
<dbReference type="OrthoDB" id="1740536at2759"/>
<protein>
    <submittedName>
        <fullName evidence="2">Uncharacterized protein</fullName>
    </submittedName>
</protein>
<feature type="region of interest" description="Disordered" evidence="1">
    <location>
        <begin position="227"/>
        <end position="250"/>
    </location>
</feature>
<name>A0A7J0G2W0_9ERIC</name>
<reference evidence="2 3" key="1">
    <citation type="submission" date="2019-07" db="EMBL/GenBank/DDBJ databases">
        <title>De Novo Assembly of kiwifruit Actinidia rufa.</title>
        <authorList>
            <person name="Sugita-Konishi S."/>
            <person name="Sato K."/>
            <person name="Mori E."/>
            <person name="Abe Y."/>
            <person name="Kisaki G."/>
            <person name="Hamano K."/>
            <person name="Suezawa K."/>
            <person name="Otani M."/>
            <person name="Fukuda T."/>
            <person name="Manabe T."/>
            <person name="Gomi K."/>
            <person name="Tabuchi M."/>
            <person name="Akimitsu K."/>
            <person name="Kataoka I."/>
        </authorList>
    </citation>
    <scope>NUCLEOTIDE SEQUENCE [LARGE SCALE GENOMIC DNA]</scope>
    <source>
        <strain evidence="3">cv. Fuchu</strain>
    </source>
</reference>
<sequence length="376" mass="43398">MLGERRTKLLADAQRTAVGPCGQRIGQAFHVPGEDCRDEAIRRMQAEMEEMRRRKVLPSRVDFSVDLLHALNNKRSRGEGDLRAKLVAKAAVAARSILPVKLESRNPRSAQIEQLLSSVFPLSLGDLKLKLFEKLPPRSIEEREGRVRQGVHVVFKEPIYKLLAKIRDKLYYKRPHPMGGDSKKRNQWWKCAYHKEKGHMIESCRALKSFSDQLVEARHLKKFVDQEKTKAEETEVRPNSRFDRDRGETDNALEEDLPIGTIHMMGAAKRPRQRSFEPGSNTFIKTDLAWLEHPHNNPLVIQLDPRGKETLYGDQVMAKQCYLTKVCTKAVMKEVQFVEEERKVLKDVGRTLEDKVVEDLIHYELDEPCLDRYLLA</sequence>
<proteinExistence type="predicted"/>
<evidence type="ECO:0000313" key="2">
    <source>
        <dbReference type="EMBL" id="GFZ05109.1"/>
    </source>
</evidence>
<organism evidence="2 3">
    <name type="scientific">Actinidia rufa</name>
    <dbReference type="NCBI Taxonomy" id="165716"/>
    <lineage>
        <taxon>Eukaryota</taxon>
        <taxon>Viridiplantae</taxon>
        <taxon>Streptophyta</taxon>
        <taxon>Embryophyta</taxon>
        <taxon>Tracheophyta</taxon>
        <taxon>Spermatophyta</taxon>
        <taxon>Magnoliopsida</taxon>
        <taxon>eudicotyledons</taxon>
        <taxon>Gunneridae</taxon>
        <taxon>Pentapetalae</taxon>
        <taxon>asterids</taxon>
        <taxon>Ericales</taxon>
        <taxon>Actinidiaceae</taxon>
        <taxon>Actinidia</taxon>
    </lineage>
</organism>
<evidence type="ECO:0000256" key="1">
    <source>
        <dbReference type="SAM" id="MobiDB-lite"/>
    </source>
</evidence>
<dbReference type="AlphaFoldDB" id="A0A7J0G2W0"/>
<accession>A0A7J0G2W0</accession>
<evidence type="ECO:0000313" key="3">
    <source>
        <dbReference type="Proteomes" id="UP000585474"/>
    </source>
</evidence>
<feature type="compositionally biased region" description="Basic and acidic residues" evidence="1">
    <location>
        <begin position="227"/>
        <end position="249"/>
    </location>
</feature>
<dbReference type="EMBL" id="BJWL01000017">
    <property type="protein sequence ID" value="GFZ05109.1"/>
    <property type="molecule type" value="Genomic_DNA"/>
</dbReference>
<keyword evidence="3" id="KW-1185">Reference proteome</keyword>